<accession>A0A1G4IK72</accession>
<sequence length="127" mass="14496">MSYSVCRCMYCCRCAEKLAHSLVVRFGVAVARVHCGFSNRVPQRFWRIDAVSVGLHREAKAYVRYWVVWSDLAFLIAFCKAVSPALRIAGFVKLAFAALAAEDRLEQQLVYCLLFARRCRGLLLPQF</sequence>
<comment type="caution">
    <text evidence="1">The sequence shown here is derived from an EMBL/GenBank/DDBJ whole genome shotgun (WGS) entry which is preliminary data.</text>
</comment>
<dbReference type="GeneID" id="92378251"/>
<name>A0A1G4IK72_TRYEQ</name>
<evidence type="ECO:0000313" key="2">
    <source>
        <dbReference type="Proteomes" id="UP000195570"/>
    </source>
</evidence>
<gene>
    <name evidence="1" type="ORF">TEOVI_000431100</name>
</gene>
<dbReference type="Proteomes" id="UP000195570">
    <property type="component" value="Unassembled WGS sequence"/>
</dbReference>
<evidence type="ECO:0000313" key="1">
    <source>
        <dbReference type="EMBL" id="SCU72733.1"/>
    </source>
</evidence>
<protein>
    <submittedName>
        <fullName evidence="1">Uncharacterized protein</fullName>
    </submittedName>
</protein>
<dbReference type="EMBL" id="CZPT02001908">
    <property type="protein sequence ID" value="SCU72733.1"/>
    <property type="molecule type" value="Genomic_DNA"/>
</dbReference>
<organism evidence="1 2">
    <name type="scientific">Trypanosoma equiperdum</name>
    <dbReference type="NCBI Taxonomy" id="5694"/>
    <lineage>
        <taxon>Eukaryota</taxon>
        <taxon>Discoba</taxon>
        <taxon>Euglenozoa</taxon>
        <taxon>Kinetoplastea</taxon>
        <taxon>Metakinetoplastina</taxon>
        <taxon>Trypanosomatida</taxon>
        <taxon>Trypanosomatidae</taxon>
        <taxon>Trypanosoma</taxon>
    </lineage>
</organism>
<dbReference type="VEuPathDB" id="TriTrypDB:TEOVI_000431100"/>
<keyword evidence="2" id="KW-1185">Reference proteome</keyword>
<dbReference type="RefSeq" id="XP_067083195.1">
    <property type="nucleotide sequence ID" value="XM_067227094.1"/>
</dbReference>
<reference evidence="1" key="1">
    <citation type="submission" date="2016-09" db="EMBL/GenBank/DDBJ databases">
        <authorList>
            <person name="Hebert L."/>
            <person name="Moumen B."/>
        </authorList>
    </citation>
    <scope>NUCLEOTIDE SEQUENCE [LARGE SCALE GENOMIC DNA]</scope>
    <source>
        <strain evidence="1">OVI</strain>
    </source>
</reference>
<dbReference type="AlphaFoldDB" id="A0A1G4IK72"/>
<proteinExistence type="predicted"/>